<dbReference type="RefSeq" id="WP_094406058.1">
    <property type="nucleotide sequence ID" value="NZ_NMVO01000015.1"/>
</dbReference>
<organism evidence="3 4">
    <name type="scientific">Enemella evansiae</name>
    <dbReference type="NCBI Taxonomy" id="2016499"/>
    <lineage>
        <taxon>Bacteria</taxon>
        <taxon>Bacillati</taxon>
        <taxon>Actinomycetota</taxon>
        <taxon>Actinomycetes</taxon>
        <taxon>Propionibacteriales</taxon>
        <taxon>Propionibacteriaceae</taxon>
        <taxon>Enemella</taxon>
    </lineage>
</organism>
<accession>A0A255G7V1</accession>
<evidence type="ECO:0000313" key="3">
    <source>
        <dbReference type="EMBL" id="OYO11621.1"/>
    </source>
</evidence>
<dbReference type="CDD" id="cd00293">
    <property type="entry name" value="USP-like"/>
    <property type="match status" value="1"/>
</dbReference>
<dbReference type="SUPFAM" id="SSF52402">
    <property type="entry name" value="Adenine nucleotide alpha hydrolases-like"/>
    <property type="match status" value="1"/>
</dbReference>
<feature type="domain" description="UspA" evidence="2">
    <location>
        <begin position="4"/>
        <end position="128"/>
    </location>
</feature>
<gene>
    <name evidence="3" type="ORF">CGZ94_14440</name>
</gene>
<protein>
    <recommendedName>
        <fullName evidence="2">UspA domain-containing protein</fullName>
    </recommendedName>
</protein>
<dbReference type="InterPro" id="IPR006015">
    <property type="entry name" value="Universal_stress_UspA"/>
</dbReference>
<comment type="similarity">
    <text evidence="1">Belongs to the universal stress protein A family.</text>
</comment>
<name>A0A255G7V1_9ACTN</name>
<evidence type="ECO:0000259" key="2">
    <source>
        <dbReference type="Pfam" id="PF00582"/>
    </source>
</evidence>
<proteinExistence type="inferred from homology"/>
<evidence type="ECO:0000313" key="4">
    <source>
        <dbReference type="Proteomes" id="UP000215896"/>
    </source>
</evidence>
<evidence type="ECO:0000256" key="1">
    <source>
        <dbReference type="ARBA" id="ARBA00008791"/>
    </source>
</evidence>
<comment type="caution">
    <text evidence="3">The sequence shown here is derived from an EMBL/GenBank/DDBJ whole genome shotgun (WGS) entry which is preliminary data.</text>
</comment>
<keyword evidence="4" id="KW-1185">Reference proteome</keyword>
<reference evidence="3 4" key="1">
    <citation type="submission" date="2017-07" db="EMBL/GenBank/DDBJ databases">
        <title>Draft whole genome sequences of clinical Proprionibacteriaceae strains.</title>
        <authorList>
            <person name="Bernier A.-M."/>
            <person name="Bernard K."/>
            <person name="Domingo M.-C."/>
        </authorList>
    </citation>
    <scope>NUCLEOTIDE SEQUENCE [LARGE SCALE GENOMIC DNA]</scope>
    <source>
        <strain evidence="3 4">NML 030167</strain>
    </source>
</reference>
<sequence>MSVVAVAYNSSDAGRAALRSGIAEAKREGRGLVVLHVVEDLSADARDHAERETRAAVDAAGGDPDQVQVVVGAQGMDPAGALIDQAVQAGAELLVIGGRHRSAVGKLLMGSTVQRILLDAPMPLLFVKPDNR</sequence>
<dbReference type="PRINTS" id="PR01438">
    <property type="entry name" value="UNVRSLSTRESS"/>
</dbReference>
<dbReference type="PANTHER" id="PTHR46268:SF6">
    <property type="entry name" value="UNIVERSAL STRESS PROTEIN UP12"/>
    <property type="match status" value="1"/>
</dbReference>
<dbReference type="Proteomes" id="UP000215896">
    <property type="component" value="Unassembled WGS sequence"/>
</dbReference>
<dbReference type="InterPro" id="IPR014729">
    <property type="entry name" value="Rossmann-like_a/b/a_fold"/>
</dbReference>
<dbReference type="OrthoDB" id="5419113at2"/>
<dbReference type="Gene3D" id="3.40.50.620">
    <property type="entry name" value="HUPs"/>
    <property type="match status" value="1"/>
</dbReference>
<dbReference type="AlphaFoldDB" id="A0A255G7V1"/>
<dbReference type="Pfam" id="PF00582">
    <property type="entry name" value="Usp"/>
    <property type="match status" value="1"/>
</dbReference>
<dbReference type="PANTHER" id="PTHR46268">
    <property type="entry name" value="STRESS RESPONSE PROTEIN NHAX"/>
    <property type="match status" value="1"/>
</dbReference>
<dbReference type="InterPro" id="IPR006016">
    <property type="entry name" value="UspA"/>
</dbReference>
<dbReference type="EMBL" id="NMVO01000015">
    <property type="protein sequence ID" value="OYO11621.1"/>
    <property type="molecule type" value="Genomic_DNA"/>
</dbReference>